<accession>A0A7X0DEG9</accession>
<comment type="similarity">
    <text evidence="3">Belongs to the cytochrome b560 family.</text>
</comment>
<protein>
    <recommendedName>
        <fullName evidence="4">Succinate dehydrogenase cytochrome b556 subunit</fullName>
    </recommendedName>
</protein>
<evidence type="ECO:0000256" key="13">
    <source>
        <dbReference type="SAM" id="Phobius"/>
    </source>
</evidence>
<dbReference type="EMBL" id="JACHEJ010000004">
    <property type="protein sequence ID" value="MBB6180124.1"/>
    <property type="molecule type" value="Genomic_DNA"/>
</dbReference>
<dbReference type="NCBIfam" id="TIGR02970">
    <property type="entry name" value="succ_dehyd_cytB"/>
    <property type="match status" value="1"/>
</dbReference>
<dbReference type="SUPFAM" id="SSF81343">
    <property type="entry name" value="Fumarate reductase respiratory complex transmembrane subunits"/>
    <property type="match status" value="1"/>
</dbReference>
<reference evidence="14 15" key="1">
    <citation type="submission" date="2020-08" db="EMBL/GenBank/DDBJ databases">
        <title>Genomic Encyclopedia of Type Strains, Phase IV (KMG-IV): sequencing the most valuable type-strain genomes for metagenomic binning, comparative biology and taxonomic classification.</title>
        <authorList>
            <person name="Goeker M."/>
        </authorList>
    </citation>
    <scope>NUCLEOTIDE SEQUENCE [LARGE SCALE GENOMIC DNA]</scope>
    <source>
        <strain evidence="14 15">DSM 102134</strain>
    </source>
</reference>
<evidence type="ECO:0000256" key="10">
    <source>
        <dbReference type="ARBA" id="ARBA00023136"/>
    </source>
</evidence>
<evidence type="ECO:0000256" key="4">
    <source>
        <dbReference type="ARBA" id="ARBA00020076"/>
    </source>
</evidence>
<name>A0A7X0DEG9_9HYPH</name>
<dbReference type="CDD" id="cd03499">
    <property type="entry name" value="SQR_TypeC_SdhC"/>
    <property type="match status" value="1"/>
</dbReference>
<comment type="function">
    <text evidence="1">Membrane-anchoring subunit of succinate dehydrogenase (SDH).</text>
</comment>
<dbReference type="PROSITE" id="PS01000">
    <property type="entry name" value="SDH_CYT_1"/>
    <property type="match status" value="1"/>
</dbReference>
<feature type="binding site" description="axial binding residue" evidence="12">
    <location>
        <position position="92"/>
    </location>
    <ligand>
        <name>heme</name>
        <dbReference type="ChEBI" id="CHEBI:30413"/>
        <note>ligand shared with second transmembrane subunit</note>
    </ligand>
    <ligandPart>
        <name>Fe</name>
        <dbReference type="ChEBI" id="CHEBI:18248"/>
    </ligandPart>
</feature>
<proteinExistence type="inferred from homology"/>
<evidence type="ECO:0000256" key="5">
    <source>
        <dbReference type="ARBA" id="ARBA00022617"/>
    </source>
</evidence>
<keyword evidence="7 12" id="KW-0479">Metal-binding</keyword>
<evidence type="ECO:0000256" key="11">
    <source>
        <dbReference type="ARBA" id="ARBA00025912"/>
    </source>
</evidence>
<dbReference type="Gene3D" id="1.20.1300.10">
    <property type="entry name" value="Fumarate reductase/succinate dehydrogenase, transmembrane subunit"/>
    <property type="match status" value="1"/>
</dbReference>
<feature type="transmembrane region" description="Helical" evidence="13">
    <location>
        <begin position="116"/>
        <end position="138"/>
    </location>
</feature>
<evidence type="ECO:0000256" key="8">
    <source>
        <dbReference type="ARBA" id="ARBA00022989"/>
    </source>
</evidence>
<keyword evidence="9 12" id="KW-0408">Iron</keyword>
<keyword evidence="8 13" id="KW-1133">Transmembrane helix</keyword>
<evidence type="ECO:0000256" key="6">
    <source>
        <dbReference type="ARBA" id="ARBA00022692"/>
    </source>
</evidence>
<dbReference type="GO" id="GO:0009055">
    <property type="term" value="F:electron transfer activity"/>
    <property type="evidence" value="ECO:0007669"/>
    <property type="project" value="InterPro"/>
</dbReference>
<dbReference type="InterPro" id="IPR018495">
    <property type="entry name" value="Succ_DH_cyt_bsu_CS"/>
</dbReference>
<organism evidence="14 15">
    <name type="scientific">Pseudorhizobium flavum</name>
    <dbReference type="NCBI Taxonomy" id="1335061"/>
    <lineage>
        <taxon>Bacteria</taxon>
        <taxon>Pseudomonadati</taxon>
        <taxon>Pseudomonadota</taxon>
        <taxon>Alphaproteobacteria</taxon>
        <taxon>Hyphomicrobiales</taxon>
        <taxon>Rhizobiaceae</taxon>
        <taxon>Rhizobium/Agrobacterium group</taxon>
        <taxon>Pseudorhizobium</taxon>
    </lineage>
</organism>
<evidence type="ECO:0000256" key="2">
    <source>
        <dbReference type="ARBA" id="ARBA00004141"/>
    </source>
</evidence>
<dbReference type="InterPro" id="IPR000701">
    <property type="entry name" value="SuccDH_FuR_B_TM-su"/>
</dbReference>
<evidence type="ECO:0000313" key="15">
    <source>
        <dbReference type="Proteomes" id="UP000535501"/>
    </source>
</evidence>
<evidence type="ECO:0000256" key="12">
    <source>
        <dbReference type="PIRSR" id="PIRSR000178-1"/>
    </source>
</evidence>
<evidence type="ECO:0000256" key="9">
    <source>
        <dbReference type="ARBA" id="ARBA00023004"/>
    </source>
</evidence>
<comment type="subcellular location">
    <subcellularLocation>
        <location evidence="2">Membrane</location>
        <topology evidence="2">Multi-pass membrane protein</topology>
    </subcellularLocation>
</comment>
<dbReference type="InterPro" id="IPR034804">
    <property type="entry name" value="SQR/QFR_C/D"/>
</dbReference>
<evidence type="ECO:0000256" key="7">
    <source>
        <dbReference type="ARBA" id="ARBA00022723"/>
    </source>
</evidence>
<dbReference type="GO" id="GO:0016020">
    <property type="term" value="C:membrane"/>
    <property type="evidence" value="ECO:0007669"/>
    <property type="project" value="UniProtKB-SubCell"/>
</dbReference>
<keyword evidence="15" id="KW-1185">Reference proteome</keyword>
<feature type="transmembrane region" description="Helical" evidence="13">
    <location>
        <begin position="40"/>
        <end position="60"/>
    </location>
</feature>
<dbReference type="AlphaFoldDB" id="A0A7X0DEG9"/>
<dbReference type="PANTHER" id="PTHR10978:SF5">
    <property type="entry name" value="SUCCINATE DEHYDROGENASE CYTOCHROME B560 SUBUNIT, MITOCHONDRIAL"/>
    <property type="match status" value="1"/>
</dbReference>
<evidence type="ECO:0000256" key="1">
    <source>
        <dbReference type="ARBA" id="ARBA00004050"/>
    </source>
</evidence>
<evidence type="ECO:0000313" key="14">
    <source>
        <dbReference type="EMBL" id="MBB6180124.1"/>
    </source>
</evidence>
<keyword evidence="10 13" id="KW-0472">Membrane</keyword>
<dbReference type="PROSITE" id="PS01001">
    <property type="entry name" value="SDH_CYT_2"/>
    <property type="match status" value="1"/>
</dbReference>
<dbReference type="PIRSF" id="PIRSF000178">
    <property type="entry name" value="SDH_cyt_b560"/>
    <property type="match status" value="1"/>
</dbReference>
<comment type="caution">
    <text evidence="14">The sequence shown here is derived from an EMBL/GenBank/DDBJ whole genome shotgun (WGS) entry which is preliminary data.</text>
</comment>
<keyword evidence="6 13" id="KW-0812">Transmembrane</keyword>
<feature type="transmembrane region" description="Helical" evidence="13">
    <location>
        <begin position="72"/>
        <end position="95"/>
    </location>
</feature>
<comment type="subunit">
    <text evidence="11">Part of an enzyme complex containing four subunits: a flavoprotein, an iron-sulfur protein, plus two membrane-anchoring proteins, SdhC and SdhD. The complex can form homotrimers.</text>
</comment>
<sequence length="139" mass="15498">MPLQRREVLMANVTKNRPLSPHLQVYRFIPTMAMSIMHRITGAALYFGMILIAAWLVAAASGEESFNQANALFGSLVGQIILFGFTWALLHHLLGGLRHIMWDLGYGFEKEFSTKLAKANLAASIALTILVWIVVVMVR</sequence>
<dbReference type="Pfam" id="PF01127">
    <property type="entry name" value="Sdh_cyt"/>
    <property type="match status" value="1"/>
</dbReference>
<evidence type="ECO:0000256" key="3">
    <source>
        <dbReference type="ARBA" id="ARBA00007244"/>
    </source>
</evidence>
<keyword evidence="5 12" id="KW-0349">Heme</keyword>
<gene>
    <name evidence="14" type="ORF">HNQ75_002099</name>
</gene>
<comment type="cofactor">
    <cofactor evidence="12">
        <name>heme</name>
        <dbReference type="ChEBI" id="CHEBI:30413"/>
    </cofactor>
    <text evidence="12">The heme is bound between the two transmembrane subunits.</text>
</comment>
<dbReference type="InterPro" id="IPR014314">
    <property type="entry name" value="Succ_DH_cytb556"/>
</dbReference>
<dbReference type="GO" id="GO:0006099">
    <property type="term" value="P:tricarboxylic acid cycle"/>
    <property type="evidence" value="ECO:0007669"/>
    <property type="project" value="InterPro"/>
</dbReference>
<dbReference type="PANTHER" id="PTHR10978">
    <property type="entry name" value="SUCCINATE DEHYDROGENASE CYTOCHROME B560 SUBUNIT"/>
    <property type="match status" value="1"/>
</dbReference>
<dbReference type="Proteomes" id="UP000535501">
    <property type="component" value="Unassembled WGS sequence"/>
</dbReference>
<dbReference type="GO" id="GO:0046872">
    <property type="term" value="F:metal ion binding"/>
    <property type="evidence" value="ECO:0007669"/>
    <property type="project" value="UniProtKB-KW"/>
</dbReference>